<feature type="region of interest" description="Disordered" evidence="1">
    <location>
        <begin position="1"/>
        <end position="96"/>
    </location>
</feature>
<feature type="compositionally biased region" description="Low complexity" evidence="1">
    <location>
        <begin position="41"/>
        <end position="52"/>
    </location>
</feature>
<reference evidence="2 3" key="1">
    <citation type="submission" date="2017-11" db="EMBL/GenBank/DDBJ databases">
        <title>De novo assembly and phasing of dikaryotic genomes from two isolates of Puccinia coronata f. sp. avenae, the causal agent of oat crown rust.</title>
        <authorList>
            <person name="Miller M.E."/>
            <person name="Zhang Y."/>
            <person name="Omidvar V."/>
            <person name="Sperschneider J."/>
            <person name="Schwessinger B."/>
            <person name="Raley C."/>
            <person name="Palmer J.M."/>
            <person name="Garnica D."/>
            <person name="Upadhyaya N."/>
            <person name="Rathjen J."/>
            <person name="Taylor J.M."/>
            <person name="Park R.F."/>
            <person name="Dodds P.N."/>
            <person name="Hirsch C.D."/>
            <person name="Kianian S.F."/>
            <person name="Figueroa M."/>
        </authorList>
    </citation>
    <scope>NUCLEOTIDE SEQUENCE [LARGE SCALE GENOMIC DNA]</scope>
    <source>
        <strain evidence="2">12SD80</strain>
    </source>
</reference>
<organism evidence="2 3">
    <name type="scientific">Puccinia coronata f. sp. avenae</name>
    <dbReference type="NCBI Taxonomy" id="200324"/>
    <lineage>
        <taxon>Eukaryota</taxon>
        <taxon>Fungi</taxon>
        <taxon>Dikarya</taxon>
        <taxon>Basidiomycota</taxon>
        <taxon>Pucciniomycotina</taxon>
        <taxon>Pucciniomycetes</taxon>
        <taxon>Pucciniales</taxon>
        <taxon>Pucciniaceae</taxon>
        <taxon>Puccinia</taxon>
    </lineage>
</organism>
<comment type="caution">
    <text evidence="2">The sequence shown here is derived from an EMBL/GenBank/DDBJ whole genome shotgun (WGS) entry which is preliminary data.</text>
</comment>
<dbReference type="AlphaFoldDB" id="A0A2N5TAZ0"/>
<dbReference type="EMBL" id="PGCI01000656">
    <property type="protein sequence ID" value="PLW22677.1"/>
    <property type="molecule type" value="Genomic_DNA"/>
</dbReference>
<proteinExistence type="predicted"/>
<accession>A0A2N5TAZ0</accession>
<sequence length="165" mass="17514">MAQSSCASASPSFSPPIPAAANSDLEISSESHQPLARSQRPSKSTAAPSSSTQVEPEVTSHRNTTSRAKKRKRTTVEDLDPNVAVMDLTQDSDPNNKEAKKLEVWASKIHQAQSYITSHRNGNLAQSACPGQSAAIKAGANLPITLKEQQAKETQAASSAMSNFV</sequence>
<evidence type="ECO:0000256" key="1">
    <source>
        <dbReference type="SAM" id="MobiDB-lite"/>
    </source>
</evidence>
<name>A0A2N5TAZ0_9BASI</name>
<protein>
    <submittedName>
        <fullName evidence="2">Uncharacterized protein</fullName>
    </submittedName>
</protein>
<gene>
    <name evidence="2" type="ORF">PCASD_12834</name>
</gene>
<feature type="compositionally biased region" description="Low complexity" evidence="1">
    <location>
        <begin position="1"/>
        <end position="12"/>
    </location>
</feature>
<evidence type="ECO:0000313" key="2">
    <source>
        <dbReference type="EMBL" id="PLW22677.1"/>
    </source>
</evidence>
<dbReference type="Proteomes" id="UP000235392">
    <property type="component" value="Unassembled WGS sequence"/>
</dbReference>
<evidence type="ECO:0000313" key="3">
    <source>
        <dbReference type="Proteomes" id="UP000235392"/>
    </source>
</evidence>